<keyword evidence="7" id="KW-0520">NAD</keyword>
<comment type="similarity">
    <text evidence="2 7">Belongs to the complex I subunit 1 family.</text>
</comment>
<feature type="transmembrane region" description="Helical" evidence="9">
    <location>
        <begin position="251"/>
        <end position="270"/>
    </location>
</feature>
<protein>
    <recommendedName>
        <fullName evidence="3 8">NADH-ubiquinone oxidoreductase chain 1</fullName>
        <ecNumber evidence="8">7.1.1.2</ecNumber>
    </recommendedName>
</protein>
<keyword evidence="8" id="KW-0830">Ubiquinone</keyword>
<dbReference type="GO" id="GO:0008137">
    <property type="term" value="F:NADH dehydrogenase (ubiquinone) activity"/>
    <property type="evidence" value="ECO:0007669"/>
    <property type="project" value="UniProtKB-EC"/>
</dbReference>
<evidence type="ECO:0000256" key="3">
    <source>
        <dbReference type="ARBA" id="ARBA00021009"/>
    </source>
</evidence>
<organism evidence="10">
    <name type="scientific">Schistosoma turkestanicum</name>
    <dbReference type="NCBI Taxonomy" id="1163369"/>
    <lineage>
        <taxon>Eukaryota</taxon>
        <taxon>Metazoa</taxon>
        <taxon>Spiralia</taxon>
        <taxon>Lophotrochozoa</taxon>
        <taxon>Platyhelminthes</taxon>
        <taxon>Trematoda</taxon>
        <taxon>Digenea</taxon>
        <taxon>Strigeidida</taxon>
        <taxon>Schistosomatoidea</taxon>
        <taxon>Schistosomatidae</taxon>
        <taxon>Schistosoma</taxon>
    </lineage>
</organism>
<feature type="transmembrane region" description="Helical" evidence="9">
    <location>
        <begin position="157"/>
        <end position="177"/>
    </location>
</feature>
<dbReference type="GO" id="GO:0009060">
    <property type="term" value="P:aerobic respiration"/>
    <property type="evidence" value="ECO:0007669"/>
    <property type="project" value="TreeGrafter"/>
</dbReference>
<keyword evidence="6 9" id="KW-0472">Membrane</keyword>
<evidence type="ECO:0000256" key="2">
    <source>
        <dbReference type="ARBA" id="ARBA00010535"/>
    </source>
</evidence>
<feature type="transmembrane region" description="Helical" evidence="9">
    <location>
        <begin position="115"/>
        <end position="136"/>
    </location>
</feature>
<dbReference type="PANTHER" id="PTHR11432:SF3">
    <property type="entry name" value="NADH-UBIQUINONE OXIDOREDUCTASE CHAIN 1"/>
    <property type="match status" value="1"/>
</dbReference>
<keyword evidence="4 7" id="KW-0812">Transmembrane</keyword>
<dbReference type="EMBL" id="HQ283100">
    <property type="protein sequence ID" value="ADU04575.1"/>
    <property type="molecule type" value="Genomic_DNA"/>
</dbReference>
<comment type="subcellular location">
    <subcellularLocation>
        <location evidence="1">Membrane</location>
        <topology evidence="1">Multi-pass membrane protein</topology>
    </subcellularLocation>
    <subcellularLocation>
        <location evidence="7">Mitochondrion inner membrane</location>
        <topology evidence="7">Multi-pass membrane protein</topology>
    </subcellularLocation>
</comment>
<dbReference type="PANTHER" id="PTHR11432">
    <property type="entry name" value="NADH DEHYDROGENASE SUBUNIT 1"/>
    <property type="match status" value="1"/>
</dbReference>
<dbReference type="GO" id="GO:0005743">
    <property type="term" value="C:mitochondrial inner membrane"/>
    <property type="evidence" value="ECO:0007669"/>
    <property type="project" value="UniProtKB-SubCell"/>
</dbReference>
<feature type="transmembrane region" description="Helical" evidence="9">
    <location>
        <begin position="282"/>
        <end position="301"/>
    </location>
</feature>
<comment type="catalytic activity">
    <reaction evidence="8">
        <text>a ubiquinone + NADH + 5 H(+)(in) = a ubiquinol + NAD(+) + 4 H(+)(out)</text>
        <dbReference type="Rhea" id="RHEA:29091"/>
        <dbReference type="Rhea" id="RHEA-COMP:9565"/>
        <dbReference type="Rhea" id="RHEA-COMP:9566"/>
        <dbReference type="ChEBI" id="CHEBI:15378"/>
        <dbReference type="ChEBI" id="CHEBI:16389"/>
        <dbReference type="ChEBI" id="CHEBI:17976"/>
        <dbReference type="ChEBI" id="CHEBI:57540"/>
        <dbReference type="ChEBI" id="CHEBI:57945"/>
        <dbReference type="EC" id="7.1.1.2"/>
    </reaction>
</comment>
<keyword evidence="5 9" id="KW-1133">Transmembrane helix</keyword>
<evidence type="ECO:0000256" key="6">
    <source>
        <dbReference type="ARBA" id="ARBA00023136"/>
    </source>
</evidence>
<feature type="transmembrane region" description="Helical" evidence="9">
    <location>
        <begin position="12"/>
        <end position="37"/>
    </location>
</feature>
<evidence type="ECO:0000256" key="7">
    <source>
        <dbReference type="RuleBase" id="RU000471"/>
    </source>
</evidence>
<feature type="transmembrane region" description="Helical" evidence="9">
    <location>
        <begin position="86"/>
        <end position="109"/>
    </location>
</feature>
<dbReference type="EC" id="7.1.1.2" evidence="8"/>
<sequence>MINKYAHSTIVISVVVLWSLLVSLESFLVIMIMVAFYILCERKFLGYIQLRKGPNKVGFIGLLQSFADLLKSVLKNKIYWFNVNSWFSRFGCIILLFCSLVSCFFYALYSSGLGLPLSLLFFLVLSSFIGYGLMMIGWCSWNKYGLLSAVRVSFSSVMFEMVFMCIILLYGLCYQVYGGVDFSLLFLVVPVSYIVWLVVFLGEGNRPPLDYGESESELVSGFSLEYSGMSFLVIFACEYLMMFVFSWLSSIIFISSLFVVVLFHLVLYAWMRGTVVRLRYDYYVYTIWCYGVIVLLLYLVVSFGL</sequence>
<dbReference type="GO" id="GO:0003954">
    <property type="term" value="F:NADH dehydrogenase activity"/>
    <property type="evidence" value="ECO:0007669"/>
    <property type="project" value="TreeGrafter"/>
</dbReference>
<geneLocation type="mitochondrion" evidence="10"/>
<dbReference type="AlphaFoldDB" id="G4WCP5"/>
<evidence type="ECO:0000256" key="1">
    <source>
        <dbReference type="ARBA" id="ARBA00004141"/>
    </source>
</evidence>
<dbReference type="Pfam" id="PF00146">
    <property type="entry name" value="NADHdh"/>
    <property type="match status" value="1"/>
</dbReference>
<evidence type="ECO:0000256" key="4">
    <source>
        <dbReference type="ARBA" id="ARBA00022692"/>
    </source>
</evidence>
<feature type="transmembrane region" description="Helical" evidence="9">
    <location>
        <begin position="223"/>
        <end position="245"/>
    </location>
</feature>
<reference evidence="10" key="1">
    <citation type="journal article" date="2011" name="Infect. Genet. Evol.">
        <title>The complete mitochondrial genome of Orientobilharzia turkestanicum supports its affinity with African Schistosoma spp.</title>
        <authorList>
            <person name="Wang Y."/>
            <person name="Wang C.R."/>
            <person name="Zhao G.H."/>
            <person name="Gao J.F."/>
            <person name="Li M.W."/>
            <person name="Zhu X.Q."/>
        </authorList>
    </citation>
    <scope>NUCLEOTIDE SEQUENCE</scope>
</reference>
<dbReference type="InterPro" id="IPR001694">
    <property type="entry name" value="NADH_UbQ_OxRdtase_su1/FPO"/>
</dbReference>
<name>G4WCP5_9TREM</name>
<proteinExistence type="inferred from homology"/>
<evidence type="ECO:0000256" key="8">
    <source>
        <dbReference type="RuleBase" id="RU000473"/>
    </source>
</evidence>
<evidence type="ECO:0000256" key="5">
    <source>
        <dbReference type="ARBA" id="ARBA00022989"/>
    </source>
</evidence>
<gene>
    <name evidence="10" type="primary">ND1</name>
</gene>
<evidence type="ECO:0000256" key="9">
    <source>
        <dbReference type="SAM" id="Phobius"/>
    </source>
</evidence>
<keyword evidence="8 10" id="KW-0496">Mitochondrion</keyword>
<feature type="transmembrane region" description="Helical" evidence="9">
    <location>
        <begin position="183"/>
        <end position="202"/>
    </location>
</feature>
<evidence type="ECO:0000313" key="10">
    <source>
        <dbReference type="EMBL" id="ADU04575.1"/>
    </source>
</evidence>
<accession>G4WCP5</accession>